<keyword evidence="4" id="KW-1185">Reference proteome</keyword>
<feature type="transmembrane region" description="Helical" evidence="1">
    <location>
        <begin position="12"/>
        <end position="31"/>
    </location>
</feature>
<organism evidence="3 4">
    <name type="scientific">Bisgaardia hudsonensis</name>
    <dbReference type="NCBI Taxonomy" id="109472"/>
    <lineage>
        <taxon>Bacteria</taxon>
        <taxon>Pseudomonadati</taxon>
        <taxon>Pseudomonadota</taxon>
        <taxon>Gammaproteobacteria</taxon>
        <taxon>Pasteurellales</taxon>
        <taxon>Pasteurellaceae</taxon>
        <taxon>Bisgaardia</taxon>
    </lineage>
</organism>
<dbReference type="RefSeq" id="WP_132022604.1">
    <property type="nucleotide sequence ID" value="NZ_CP016605.1"/>
</dbReference>
<dbReference type="InterPro" id="IPR014729">
    <property type="entry name" value="Rossmann-like_a/b/a_fold"/>
</dbReference>
<name>A0A4R2N153_9PAST</name>
<feature type="transmembrane region" description="Helical" evidence="1">
    <location>
        <begin position="38"/>
        <end position="57"/>
    </location>
</feature>
<dbReference type="GO" id="GO:0005886">
    <property type="term" value="C:plasma membrane"/>
    <property type="evidence" value="ECO:0007669"/>
    <property type="project" value="TreeGrafter"/>
</dbReference>
<feature type="domain" description="DUF218" evidence="2">
    <location>
        <begin position="79"/>
        <end position="242"/>
    </location>
</feature>
<accession>A0A4R2N153</accession>
<dbReference type="Gene3D" id="3.40.50.620">
    <property type="entry name" value="HUPs"/>
    <property type="match status" value="1"/>
</dbReference>
<dbReference type="AlphaFoldDB" id="A0A4R2N153"/>
<keyword evidence="1" id="KW-1133">Transmembrane helix</keyword>
<dbReference type="InterPro" id="IPR051599">
    <property type="entry name" value="Cell_Envelope_Assoc"/>
</dbReference>
<dbReference type="CDD" id="cd06259">
    <property type="entry name" value="YdcF-like"/>
    <property type="match status" value="1"/>
</dbReference>
<evidence type="ECO:0000313" key="3">
    <source>
        <dbReference type="EMBL" id="TCP13244.1"/>
    </source>
</evidence>
<evidence type="ECO:0000259" key="2">
    <source>
        <dbReference type="Pfam" id="PF02698"/>
    </source>
</evidence>
<proteinExistence type="predicted"/>
<dbReference type="Proteomes" id="UP000294841">
    <property type="component" value="Unassembled WGS sequence"/>
</dbReference>
<keyword evidence="1" id="KW-0812">Transmembrane</keyword>
<gene>
    <name evidence="3" type="ORF">EV697_102118</name>
</gene>
<dbReference type="Pfam" id="PF02698">
    <property type="entry name" value="DUF218"/>
    <property type="match status" value="1"/>
</dbReference>
<dbReference type="GO" id="GO:0000270">
    <property type="term" value="P:peptidoglycan metabolic process"/>
    <property type="evidence" value="ECO:0007669"/>
    <property type="project" value="TreeGrafter"/>
</dbReference>
<dbReference type="EMBL" id="SLXI01000002">
    <property type="protein sequence ID" value="TCP13244.1"/>
    <property type="molecule type" value="Genomic_DNA"/>
</dbReference>
<evidence type="ECO:0000256" key="1">
    <source>
        <dbReference type="SAM" id="Phobius"/>
    </source>
</evidence>
<dbReference type="OrthoDB" id="9809813at2"/>
<dbReference type="PANTHER" id="PTHR30336:SF4">
    <property type="entry name" value="ENVELOPE BIOGENESIS FACTOR ELYC"/>
    <property type="match status" value="1"/>
</dbReference>
<evidence type="ECO:0000313" key="4">
    <source>
        <dbReference type="Proteomes" id="UP000294841"/>
    </source>
</evidence>
<dbReference type="GO" id="GO:0043164">
    <property type="term" value="P:Gram-negative-bacterium-type cell wall biogenesis"/>
    <property type="evidence" value="ECO:0007669"/>
    <property type="project" value="TreeGrafter"/>
</dbReference>
<keyword evidence="1" id="KW-0472">Membrane</keyword>
<comment type="caution">
    <text evidence="3">The sequence shown here is derived from an EMBL/GenBank/DDBJ whole genome shotgun (WGS) entry which is preliminary data.</text>
</comment>
<dbReference type="InterPro" id="IPR003848">
    <property type="entry name" value="DUF218"/>
</dbReference>
<dbReference type="PANTHER" id="PTHR30336">
    <property type="entry name" value="INNER MEMBRANE PROTEIN, PROBABLE PERMEASE"/>
    <property type="match status" value="1"/>
</dbReference>
<reference evidence="3 4" key="1">
    <citation type="submission" date="2019-03" db="EMBL/GenBank/DDBJ databases">
        <title>Genomic Encyclopedia of Type Strains, Phase IV (KMG-IV): sequencing the most valuable type-strain genomes for metagenomic binning, comparative biology and taxonomic classification.</title>
        <authorList>
            <person name="Goeker M."/>
        </authorList>
    </citation>
    <scope>NUCLEOTIDE SEQUENCE [LARGE SCALE GENOMIC DNA]</scope>
    <source>
        <strain evidence="3 4">DSM 28231</strain>
    </source>
</reference>
<protein>
    <submittedName>
        <fullName evidence="3">Uncharacterized SAM-binding protein YcdF (DUF218 family)</fullName>
    </submittedName>
</protein>
<sequence length="249" mass="28571">MFEVTKLISTIILPPFSIIFIWIIALLLGWFNYKKLSYFLTALALGLLYTFSLPYTAQKLEDSLVIEDNLTLNDYQSAQAIVVLGGGLRDNKELYSSLAVPQIALERLRYASYLYKETQLPILLSGSTPNGNSEANIMANELQYFFNTPTKWQEEQSKNTIENAIFSYKILSQEKIEKIILVTNQWHMQRAKLLFEKQGFTVLPASIGSGITPDYYPLNLMHFIPQSAAIAKNAQLIKEWLAYWKIKYF</sequence>